<dbReference type="HOGENOM" id="CLU_1702712_0_0_11"/>
<evidence type="ECO:0000256" key="1">
    <source>
        <dbReference type="SAM" id="MobiDB-lite"/>
    </source>
</evidence>
<feature type="compositionally biased region" description="Low complexity" evidence="1">
    <location>
        <begin position="18"/>
        <end position="49"/>
    </location>
</feature>
<evidence type="ECO:0000313" key="4">
    <source>
        <dbReference type="Proteomes" id="UP000005332"/>
    </source>
</evidence>
<feature type="compositionally biased region" description="Polar residues" evidence="1">
    <location>
        <begin position="1"/>
        <end position="12"/>
    </location>
</feature>
<feature type="transmembrane region" description="Helical" evidence="2">
    <location>
        <begin position="107"/>
        <end position="128"/>
    </location>
</feature>
<gene>
    <name evidence="3" type="ORF">HMPREF9153_0890</name>
</gene>
<keyword evidence="2" id="KW-0812">Transmembrane</keyword>
<dbReference type="Proteomes" id="UP000005332">
    <property type="component" value="Unassembled WGS sequence"/>
</dbReference>
<feature type="region of interest" description="Disordered" evidence="1">
    <location>
        <begin position="1"/>
        <end position="49"/>
    </location>
</feature>
<dbReference type="Pfam" id="PF14110">
    <property type="entry name" value="DUF4282"/>
    <property type="match status" value="1"/>
</dbReference>
<dbReference type="PATRIC" id="fig|997355.3.peg.868"/>
<dbReference type="AlphaFoldDB" id="G4CWI3"/>
<sequence length="154" mass="16738">MSSNTTPPSDWNSPDGDSPYQPTSPSSQSYPQSYEPTSPYGSVDSSPSPYDDDKKGFFGSLFDMSFDYYVTPKIAKFVYILAIICAAVMWLGMIAGCLGGGDSGGKGLLAVLAILLGWIPAFLFIIGVRMQIEFIIALIKTSENTSILRKRLTR</sequence>
<accession>G4CWI3</accession>
<organism evidence="3 4">
    <name type="scientific">Cutibacterium avidum ATCC 25577</name>
    <dbReference type="NCBI Taxonomy" id="997355"/>
    <lineage>
        <taxon>Bacteria</taxon>
        <taxon>Bacillati</taxon>
        <taxon>Actinomycetota</taxon>
        <taxon>Actinomycetes</taxon>
        <taxon>Propionibacteriales</taxon>
        <taxon>Propionibacteriaceae</taxon>
        <taxon>Cutibacterium</taxon>
    </lineage>
</organism>
<keyword evidence="4" id="KW-1185">Reference proteome</keyword>
<reference evidence="3 4" key="1">
    <citation type="submission" date="2011-06" db="EMBL/GenBank/DDBJ databases">
        <authorList>
            <person name="Muzny D."/>
            <person name="Qin X."/>
            <person name="Deng J."/>
            <person name="Jiang H."/>
            <person name="Liu Y."/>
            <person name="Qu J."/>
            <person name="Song X.-Z."/>
            <person name="Zhang L."/>
            <person name="Thornton R."/>
            <person name="Coyle M."/>
            <person name="Francisco L."/>
            <person name="Jackson L."/>
            <person name="Javaid M."/>
            <person name="Korchina V."/>
            <person name="Kovar C."/>
            <person name="Mata R."/>
            <person name="Mathew T."/>
            <person name="Ngo R."/>
            <person name="Nguyen L."/>
            <person name="Nguyen N."/>
            <person name="Okwuonu G."/>
            <person name="Ongeri F."/>
            <person name="Pham C."/>
            <person name="Simmons D."/>
            <person name="Wilczek-Boney K."/>
            <person name="Hale W."/>
            <person name="Jakkamsetti A."/>
            <person name="Pham P."/>
            <person name="Ruth R."/>
            <person name="San Lucas F."/>
            <person name="Warren J."/>
            <person name="Zhang J."/>
            <person name="Zhao Z."/>
            <person name="Zhou C."/>
            <person name="Zhu D."/>
            <person name="Lee S."/>
            <person name="Bess C."/>
            <person name="Blankenburg K."/>
            <person name="Forbes L."/>
            <person name="Fu Q."/>
            <person name="Gubbala S."/>
            <person name="Hirani K."/>
            <person name="Jayaseelan J.C."/>
            <person name="Lara F."/>
            <person name="Munidasa M."/>
            <person name="Palculict T."/>
            <person name="Patil S."/>
            <person name="Pu L.-L."/>
            <person name="Saada N."/>
            <person name="Tang L."/>
            <person name="Weissenberger G."/>
            <person name="Zhu Y."/>
            <person name="Hemphill L."/>
            <person name="Shang Y."/>
            <person name="Youmans B."/>
            <person name="Ayvaz T."/>
            <person name="Ross M."/>
            <person name="Santibanez J."/>
            <person name="Aqrawi P."/>
            <person name="Gross S."/>
            <person name="Joshi V."/>
            <person name="Fowler G."/>
            <person name="Nazareth L."/>
            <person name="Reid J."/>
            <person name="Worley K."/>
            <person name="Petrosino J."/>
            <person name="Highlander S."/>
            <person name="Gibbs R."/>
        </authorList>
    </citation>
    <scope>NUCLEOTIDE SEQUENCE [LARGE SCALE GENOMIC DNA]</scope>
    <source>
        <strain evidence="3 4">ATCC 25577</strain>
    </source>
</reference>
<comment type="caution">
    <text evidence="3">The sequence shown here is derived from an EMBL/GenBank/DDBJ whole genome shotgun (WGS) entry which is preliminary data.</text>
</comment>
<feature type="transmembrane region" description="Helical" evidence="2">
    <location>
        <begin position="77"/>
        <end position="101"/>
    </location>
</feature>
<keyword evidence="2" id="KW-0472">Membrane</keyword>
<proteinExistence type="predicted"/>
<evidence type="ECO:0008006" key="5">
    <source>
        <dbReference type="Google" id="ProtNLM"/>
    </source>
</evidence>
<protein>
    <recommendedName>
        <fullName evidence="5">DUF4282 domain-containing protein</fullName>
    </recommendedName>
</protein>
<evidence type="ECO:0000313" key="3">
    <source>
        <dbReference type="EMBL" id="EGY78307.1"/>
    </source>
</evidence>
<dbReference type="EMBL" id="AGBA01000009">
    <property type="protein sequence ID" value="EGY78307.1"/>
    <property type="molecule type" value="Genomic_DNA"/>
</dbReference>
<evidence type="ECO:0000256" key="2">
    <source>
        <dbReference type="SAM" id="Phobius"/>
    </source>
</evidence>
<name>G4CWI3_9ACTN</name>
<keyword evidence="2" id="KW-1133">Transmembrane helix</keyword>
<dbReference type="RefSeq" id="WP_004809733.1">
    <property type="nucleotide sequence ID" value="NZ_JH165054.1"/>
</dbReference>
<dbReference type="InterPro" id="IPR025557">
    <property type="entry name" value="DUF4282"/>
</dbReference>